<name>A0ABD5R1A4_9EURY</name>
<protein>
    <recommendedName>
        <fullName evidence="3">Restriction endonuclease</fullName>
    </recommendedName>
</protein>
<comment type="caution">
    <text evidence="1">The sequence shown here is derived from an EMBL/GenBank/DDBJ whole genome shotgun (WGS) entry which is preliminary data.</text>
</comment>
<accession>A0ABD5R1A4</accession>
<dbReference type="AlphaFoldDB" id="A0ABD5R1A4"/>
<organism evidence="1 2">
    <name type="scientific">Halorubrum rubrum</name>
    <dbReference type="NCBI Taxonomy" id="1126240"/>
    <lineage>
        <taxon>Archaea</taxon>
        <taxon>Methanobacteriati</taxon>
        <taxon>Methanobacteriota</taxon>
        <taxon>Stenosarchaea group</taxon>
        <taxon>Halobacteria</taxon>
        <taxon>Halobacteriales</taxon>
        <taxon>Haloferacaceae</taxon>
        <taxon>Halorubrum</taxon>
    </lineage>
</organism>
<gene>
    <name evidence="1" type="ORF">ACFPM1_07840</name>
</gene>
<evidence type="ECO:0008006" key="3">
    <source>
        <dbReference type="Google" id="ProtNLM"/>
    </source>
</evidence>
<dbReference type="Proteomes" id="UP001596118">
    <property type="component" value="Unassembled WGS sequence"/>
</dbReference>
<proteinExistence type="predicted"/>
<keyword evidence="2" id="KW-1185">Reference proteome</keyword>
<dbReference type="Gene3D" id="3.40.91.30">
    <property type="match status" value="1"/>
</dbReference>
<reference evidence="1 2" key="1">
    <citation type="journal article" date="2019" name="Int. J. Syst. Evol. Microbiol.">
        <title>The Global Catalogue of Microorganisms (GCM) 10K type strain sequencing project: providing services to taxonomists for standard genome sequencing and annotation.</title>
        <authorList>
            <consortium name="The Broad Institute Genomics Platform"/>
            <consortium name="The Broad Institute Genome Sequencing Center for Infectious Disease"/>
            <person name="Wu L."/>
            <person name="Ma J."/>
        </authorList>
    </citation>
    <scope>NUCLEOTIDE SEQUENCE [LARGE SCALE GENOMIC DNA]</scope>
    <source>
        <strain evidence="1 2">CGMCC 1.12124</strain>
    </source>
</reference>
<dbReference type="EMBL" id="JBHSKY010000007">
    <property type="protein sequence ID" value="MFC5278665.1"/>
    <property type="molecule type" value="Genomic_DNA"/>
</dbReference>
<evidence type="ECO:0000313" key="1">
    <source>
        <dbReference type="EMBL" id="MFC5278665.1"/>
    </source>
</evidence>
<evidence type="ECO:0000313" key="2">
    <source>
        <dbReference type="Proteomes" id="UP001596118"/>
    </source>
</evidence>
<sequence>MELIDLIDRDWNSYERKRFVKDDTKAQTDDFDPESFKHDGFDDREKYLKTYVPALADPERLRTELNDFTPPRVTAINDSPYQALVIRYGILRQLIQQPDYNMEKGDLLDAVQDWQRSFIEKYDEESFDDTDDLLHLSQAAVDYQNQVDDSELHMVYSYFELHNRAQESKHEYYTWLDFFRRLSSIGRFPKVSRSDSPEHALDTIEKGLWSLQEQALVYEVNGEHTKELVGIPEDYIEVVRDWLYYEMSEENLLAMLETLDVFDQQSVLIEARERFGVEGKNYGKNENRRENIAQAGIYPSELLKEVVDKDELKNIVDQYGLDAHKQKTDEMVSAIIEYFEQSQKSVEEGEPAVDLYLGAYEEIADGAVNQVPPQLQDLVDADNAEEKLDILFEDATGEIFREAFNLEGVNQLGQQATGMVADGEIEQGGKWLLWDNKRRRNKFKLGSDTRSKIKSYIDTKSKQHDVEWFLIIAPDFTDQAETNAMKLEMQIGTDIRLVRASDLKELALLWQEEYANPERELPLSVFYGSDVFDVSAAAGLLEVEFS</sequence>
<dbReference type="RefSeq" id="WP_256411072.1">
    <property type="nucleotide sequence ID" value="NZ_JANHDM010000003.1"/>
</dbReference>